<accession>A0A6I4SL37</accession>
<sequence length="349" mass="38136">MDDSFVLSARLQAEAEAVTNRRELLVFTERALFLLSDHHAITGSSLNDSYAVIPSFSDMWIEFEEGRYIVTQVRAASPAQEAGIEASDILTRIGDEPINSAVANFWTDLGETGDDQRNGFAARILAAGRRDSSRSMTIARDGMGERSVSLASLYSRERTDQRVKLIKNDVEGAVIRIEDSLGDSAAIEEFDAIMASIEAEQKVTLDLRNTPGGGNTIVARAIMGWFVNEPSPDRSHSLPGEMRSTGIARQWTEYVLPREGKRHDGQVEVRVGRWTCSMGEGLAVGFDALGACVWGDPMAGLLGAIYDYRLKNSGLVVKVPTERLSHIDGTARENYFPALTAEQCSGAVE</sequence>
<dbReference type="EMBL" id="WTYS01000001">
    <property type="protein sequence ID" value="MXO56601.1"/>
    <property type="molecule type" value="Genomic_DNA"/>
</dbReference>
<dbReference type="Gene3D" id="2.30.42.10">
    <property type="match status" value="1"/>
</dbReference>
<evidence type="ECO:0000313" key="1">
    <source>
        <dbReference type="EMBL" id="MXO56601.1"/>
    </source>
</evidence>
<dbReference type="InterPro" id="IPR029045">
    <property type="entry name" value="ClpP/crotonase-like_dom_sf"/>
</dbReference>
<proteinExistence type="predicted"/>
<dbReference type="RefSeq" id="WP_160597782.1">
    <property type="nucleotide sequence ID" value="NZ_WTYS01000001.1"/>
</dbReference>
<dbReference type="Proteomes" id="UP000468943">
    <property type="component" value="Unassembled WGS sequence"/>
</dbReference>
<protein>
    <submittedName>
        <fullName evidence="1">Peptidase S41</fullName>
    </submittedName>
</protein>
<dbReference type="InterPro" id="IPR036034">
    <property type="entry name" value="PDZ_sf"/>
</dbReference>
<gene>
    <name evidence="1" type="ORF">GRI36_06870</name>
</gene>
<dbReference type="SUPFAM" id="SSF52096">
    <property type="entry name" value="ClpP/crotonase"/>
    <property type="match status" value="1"/>
</dbReference>
<evidence type="ECO:0000313" key="2">
    <source>
        <dbReference type="Proteomes" id="UP000468943"/>
    </source>
</evidence>
<dbReference type="AlphaFoldDB" id="A0A6I4SL37"/>
<comment type="caution">
    <text evidence="1">The sequence shown here is derived from an EMBL/GenBank/DDBJ whole genome shotgun (WGS) entry which is preliminary data.</text>
</comment>
<organism evidence="1 2">
    <name type="scientific">Pontixanthobacter gangjinensis</name>
    <dbReference type="NCBI Taxonomy" id="1028742"/>
    <lineage>
        <taxon>Bacteria</taxon>
        <taxon>Pseudomonadati</taxon>
        <taxon>Pseudomonadota</taxon>
        <taxon>Alphaproteobacteria</taxon>
        <taxon>Sphingomonadales</taxon>
        <taxon>Erythrobacteraceae</taxon>
        <taxon>Pontixanthobacter</taxon>
    </lineage>
</organism>
<name>A0A6I4SL37_9SPHN</name>
<dbReference type="Gene3D" id="3.90.226.10">
    <property type="entry name" value="2-enoyl-CoA Hydratase, Chain A, domain 1"/>
    <property type="match status" value="1"/>
</dbReference>
<dbReference type="OrthoDB" id="9812068at2"/>
<keyword evidence="2" id="KW-1185">Reference proteome</keyword>
<reference evidence="1 2" key="1">
    <citation type="submission" date="2019-12" db="EMBL/GenBank/DDBJ databases">
        <title>Genomic-based taxomic classification of the family Erythrobacteraceae.</title>
        <authorList>
            <person name="Xu L."/>
        </authorList>
    </citation>
    <scope>NUCLEOTIDE SEQUENCE [LARGE SCALE GENOMIC DNA]</scope>
    <source>
        <strain evidence="1 2">JCM 17802</strain>
    </source>
</reference>
<dbReference type="SUPFAM" id="SSF50156">
    <property type="entry name" value="PDZ domain-like"/>
    <property type="match status" value="1"/>
</dbReference>